<dbReference type="InterPro" id="IPR009937">
    <property type="entry name" value="Phage_holin_3_6"/>
</dbReference>
<keyword evidence="1" id="KW-1133">Transmembrane helix</keyword>
<keyword evidence="1" id="KW-0472">Membrane</keyword>
<dbReference type="Pfam" id="PF07332">
    <property type="entry name" value="Phage_holin_3_6"/>
    <property type="match status" value="1"/>
</dbReference>
<evidence type="ECO:0000313" key="2">
    <source>
        <dbReference type="EMBL" id="TQL58197.1"/>
    </source>
</evidence>
<name>A0A542ZD13_9ACTN</name>
<dbReference type="AlphaFoldDB" id="A0A542ZD13"/>
<keyword evidence="1" id="KW-0812">Transmembrane</keyword>
<keyword evidence="3" id="KW-1185">Reference proteome</keyword>
<feature type="transmembrane region" description="Helical" evidence="1">
    <location>
        <begin position="69"/>
        <end position="90"/>
    </location>
</feature>
<feature type="transmembrane region" description="Helical" evidence="1">
    <location>
        <begin position="96"/>
        <end position="118"/>
    </location>
</feature>
<proteinExistence type="predicted"/>
<sequence>MAQTEYERSDAAKDAEQAGEVSRVNELIGLITTDVKQLVADEVALAKAELIPSGKHAGIGSGMFAGAGYFALNGLSLWFIAGALGIGRLFGAPTGWASLGFVVMGLLVLLVAGVLALIGKSQMDKVKGPEKAISNGKAVIEEAKLAITRANTRQQTMALEVKSMDHPDLHNPGNLG</sequence>
<protein>
    <submittedName>
        <fullName evidence="2">Putative superfamily III holin-X</fullName>
    </submittedName>
</protein>
<organism evidence="2 3">
    <name type="scientific">Propioniferax innocua</name>
    <dbReference type="NCBI Taxonomy" id="1753"/>
    <lineage>
        <taxon>Bacteria</taxon>
        <taxon>Bacillati</taxon>
        <taxon>Actinomycetota</taxon>
        <taxon>Actinomycetes</taxon>
        <taxon>Propionibacteriales</taxon>
        <taxon>Propionibacteriaceae</taxon>
        <taxon>Propioniferax</taxon>
    </lineage>
</organism>
<accession>A0A542ZD13</accession>
<evidence type="ECO:0000313" key="3">
    <source>
        <dbReference type="Proteomes" id="UP000316196"/>
    </source>
</evidence>
<gene>
    <name evidence="2" type="ORF">FB460_2051</name>
</gene>
<dbReference type="OrthoDB" id="3733585at2"/>
<reference evidence="2 3" key="1">
    <citation type="submission" date="2019-06" db="EMBL/GenBank/DDBJ databases">
        <title>Sequencing the genomes of 1000 actinobacteria strains.</title>
        <authorList>
            <person name="Klenk H.-P."/>
        </authorList>
    </citation>
    <scope>NUCLEOTIDE SEQUENCE [LARGE SCALE GENOMIC DNA]</scope>
    <source>
        <strain evidence="2 3">DSM 8251</strain>
    </source>
</reference>
<dbReference type="EMBL" id="VFOR01000002">
    <property type="protein sequence ID" value="TQL58197.1"/>
    <property type="molecule type" value="Genomic_DNA"/>
</dbReference>
<dbReference type="RefSeq" id="WP_142094013.1">
    <property type="nucleotide sequence ID" value="NZ_BAAAMD010000002.1"/>
</dbReference>
<evidence type="ECO:0000256" key="1">
    <source>
        <dbReference type="SAM" id="Phobius"/>
    </source>
</evidence>
<comment type="caution">
    <text evidence="2">The sequence shown here is derived from an EMBL/GenBank/DDBJ whole genome shotgun (WGS) entry which is preliminary data.</text>
</comment>
<dbReference type="Proteomes" id="UP000316196">
    <property type="component" value="Unassembled WGS sequence"/>
</dbReference>